<dbReference type="InterPro" id="IPR019931">
    <property type="entry name" value="LPXTG_anchor"/>
</dbReference>
<sequence length="659" mass="71112">MKTRSMRMAAAALAVCMGVTPVMAATVANATIDEGATGSLTIHKYDTTAATIDGITTSPTSTGKTDATVETTYTGYEVDGVEFTYVKVADITTYTETQSTGVDKVQVAYAIESSNALLNLLSLGQNDSIKEIKDRDATTYYYASDTLINALDAFENADMNNAKNKLEAYVTNNGGTAMPLTGANGNAKGVTSADELDLGLYMVVETKVPEQVTDTVKPFFVSLPMTENDGDEWNYDVVVYPKNESGMPTLEKLVAEKTNAGLADDLKAAAHTENDQAYAPTATASDGDILWYQVTSKLPIINSEATYLTTYTFVDTLSKGIEYTPNDVILTWYSDEACTNKVATWKVDDSQPKFTVAYGSAADDATTMTISMTPAGLTEINTKNDQDTATNYGQHYVRISYAATVNKSLDVVYGDNGNPNDVVLTWKRTSMDYYDTLKDECIVYSYALDLAKQFSDNKGNFANVSFKIQNQTDGYYLKAIEDAQIKGQYYVDGEDCKAADETAATAFVPNPQTGSLKIYGFEDDTYIITELTTDDGYTLLKDAITVVINTQTTAKDFAQNDAACADGHANSVTYDDYMQVSQNAIRTASATVDANAVTMKESDGSVNAIVPMTVVNSHSFEIPKTGDSGNFILPVAGMAAAGVLLIMVVKMRKKDENAA</sequence>
<keyword evidence="3 6" id="KW-0732">Signal</keyword>
<dbReference type="NCBIfam" id="NF033902">
    <property type="entry name" value="iso_D2_wall_anc"/>
    <property type="match status" value="1"/>
</dbReference>
<dbReference type="Pfam" id="PF00746">
    <property type="entry name" value="Gram_pos_anchor"/>
    <property type="match status" value="1"/>
</dbReference>
<comment type="caution">
    <text evidence="9">The sequence shown here is derived from an EMBL/GenBank/DDBJ whole genome shotgun (WGS) entry which is preliminary data.</text>
</comment>
<evidence type="ECO:0000313" key="9">
    <source>
        <dbReference type="EMBL" id="MCC2229884.1"/>
    </source>
</evidence>
<evidence type="ECO:0000256" key="4">
    <source>
        <dbReference type="ARBA" id="ARBA00023088"/>
    </source>
</evidence>
<evidence type="ECO:0000259" key="7">
    <source>
        <dbReference type="Pfam" id="PF00746"/>
    </source>
</evidence>
<feature type="domain" description="Gram-positive cocci surface proteins LPxTG" evidence="7">
    <location>
        <begin position="621"/>
        <end position="655"/>
    </location>
</feature>
<dbReference type="AlphaFoldDB" id="A0AAE3JDG3"/>
<evidence type="ECO:0000256" key="3">
    <source>
        <dbReference type="ARBA" id="ARBA00022729"/>
    </source>
</evidence>
<dbReference type="NCBIfam" id="TIGR01167">
    <property type="entry name" value="LPXTG_anchor"/>
    <property type="match status" value="1"/>
</dbReference>
<evidence type="ECO:0000256" key="6">
    <source>
        <dbReference type="SAM" id="SignalP"/>
    </source>
</evidence>
<gene>
    <name evidence="9" type="ORF">LKD81_02545</name>
</gene>
<keyword evidence="2" id="KW-0964">Secreted</keyword>
<keyword evidence="4" id="KW-0572">Peptidoglycan-anchor</keyword>
<feature type="domain" description="Gram-positive pilin subunit D1 N-terminal" evidence="8">
    <location>
        <begin position="37"/>
        <end position="244"/>
    </location>
</feature>
<keyword evidence="5" id="KW-0812">Transmembrane</keyword>
<keyword evidence="5" id="KW-1133">Transmembrane helix</keyword>
<dbReference type="Pfam" id="PF16555">
    <property type="entry name" value="GramPos_pilinD1"/>
    <property type="match status" value="1"/>
</dbReference>
<evidence type="ECO:0000259" key="8">
    <source>
        <dbReference type="Pfam" id="PF16555"/>
    </source>
</evidence>
<reference evidence="9" key="1">
    <citation type="submission" date="2021-10" db="EMBL/GenBank/DDBJ databases">
        <title>Anaerobic single-cell dispensing facilitates the cultivation of human gut bacteria.</title>
        <authorList>
            <person name="Afrizal A."/>
        </authorList>
    </citation>
    <scope>NUCLEOTIDE SEQUENCE</scope>
    <source>
        <strain evidence="9">CLA-AA-H215</strain>
    </source>
</reference>
<evidence type="ECO:0000256" key="5">
    <source>
        <dbReference type="SAM" id="Phobius"/>
    </source>
</evidence>
<dbReference type="InterPro" id="IPR048052">
    <property type="entry name" value="FM1-like"/>
</dbReference>
<dbReference type="InterPro" id="IPR032364">
    <property type="entry name" value="GramPos_pilinD1_N"/>
</dbReference>
<feature type="transmembrane region" description="Helical" evidence="5">
    <location>
        <begin position="631"/>
        <end position="649"/>
    </location>
</feature>
<keyword evidence="1" id="KW-0134">Cell wall</keyword>
<name>A0AAE3JDG3_9FIRM</name>
<dbReference type="RefSeq" id="WP_308452670.1">
    <property type="nucleotide sequence ID" value="NZ_JAJEQR010000005.1"/>
</dbReference>
<dbReference type="Gene3D" id="2.60.40.740">
    <property type="match status" value="1"/>
</dbReference>
<evidence type="ECO:0000313" key="10">
    <source>
        <dbReference type="Proteomes" id="UP001198182"/>
    </source>
</evidence>
<proteinExistence type="predicted"/>
<protein>
    <submittedName>
        <fullName evidence="9">SpaH/EbpB family LPXTG-anchored major pilin</fullName>
    </submittedName>
</protein>
<feature type="signal peptide" evidence="6">
    <location>
        <begin position="1"/>
        <end position="24"/>
    </location>
</feature>
<organism evidence="9 10">
    <name type="scientific">Hominifimenecus microfluidus</name>
    <dbReference type="NCBI Taxonomy" id="2885348"/>
    <lineage>
        <taxon>Bacteria</taxon>
        <taxon>Bacillati</taxon>
        <taxon>Bacillota</taxon>
        <taxon>Clostridia</taxon>
        <taxon>Lachnospirales</taxon>
        <taxon>Lachnospiraceae</taxon>
        <taxon>Hominifimenecus</taxon>
    </lineage>
</organism>
<keyword evidence="10" id="KW-1185">Reference proteome</keyword>
<dbReference type="InterPro" id="IPR013783">
    <property type="entry name" value="Ig-like_fold"/>
</dbReference>
<accession>A0AAE3JDG3</accession>
<feature type="chain" id="PRO_5042028717" evidence="6">
    <location>
        <begin position="25"/>
        <end position="659"/>
    </location>
</feature>
<evidence type="ECO:0000256" key="2">
    <source>
        <dbReference type="ARBA" id="ARBA00022525"/>
    </source>
</evidence>
<dbReference type="Proteomes" id="UP001198182">
    <property type="component" value="Unassembled WGS sequence"/>
</dbReference>
<keyword evidence="5" id="KW-0472">Membrane</keyword>
<dbReference type="Gene3D" id="2.60.40.10">
    <property type="entry name" value="Immunoglobulins"/>
    <property type="match status" value="2"/>
</dbReference>
<evidence type="ECO:0000256" key="1">
    <source>
        <dbReference type="ARBA" id="ARBA00022512"/>
    </source>
</evidence>
<dbReference type="EMBL" id="JAJEQR010000005">
    <property type="protein sequence ID" value="MCC2229884.1"/>
    <property type="molecule type" value="Genomic_DNA"/>
</dbReference>